<dbReference type="VEuPathDB" id="FungiDB:MCYG_06858"/>
<dbReference type="GeneID" id="9227937"/>
<dbReference type="OrthoDB" id="255837at2759"/>
<keyword evidence="2" id="KW-0227">DNA damage</keyword>
<evidence type="ECO:0000313" key="6">
    <source>
        <dbReference type="Proteomes" id="UP000002035"/>
    </source>
</evidence>
<dbReference type="HOGENOM" id="CLU_106110_3_1_1"/>
<protein>
    <recommendedName>
        <fullName evidence="7">DUF1337 domain-containing protein</fullName>
    </recommendedName>
</protein>
<evidence type="ECO:0000256" key="2">
    <source>
        <dbReference type="ARBA" id="ARBA00022763"/>
    </source>
</evidence>
<dbReference type="InterPro" id="IPR010760">
    <property type="entry name" value="DNA-repair_Swi5"/>
</dbReference>
<dbReference type="EMBL" id="DS995706">
    <property type="protein sequence ID" value="EEQ34039.1"/>
    <property type="molecule type" value="Genomic_DNA"/>
</dbReference>
<feature type="coiled-coil region" evidence="4">
    <location>
        <begin position="22"/>
        <end position="49"/>
    </location>
</feature>
<accession>C5FVV5</accession>
<keyword evidence="3" id="KW-0234">DNA repair</keyword>
<evidence type="ECO:0008006" key="7">
    <source>
        <dbReference type="Google" id="ProtNLM"/>
    </source>
</evidence>
<dbReference type="GO" id="GO:0000709">
    <property type="term" value="P:meiotic joint molecule formation"/>
    <property type="evidence" value="ECO:0007669"/>
    <property type="project" value="TreeGrafter"/>
</dbReference>
<evidence type="ECO:0000256" key="4">
    <source>
        <dbReference type="SAM" id="Coils"/>
    </source>
</evidence>
<gene>
    <name evidence="5" type="ORF">MCYG_06858</name>
</gene>
<evidence type="ECO:0000313" key="5">
    <source>
        <dbReference type="EMBL" id="EEQ34039.1"/>
    </source>
</evidence>
<evidence type="ECO:0000256" key="3">
    <source>
        <dbReference type="ARBA" id="ARBA00023204"/>
    </source>
</evidence>
<dbReference type="Proteomes" id="UP000002035">
    <property type="component" value="Unassembled WGS sequence"/>
</dbReference>
<dbReference type="eggNOG" id="ENOG502SBQH">
    <property type="taxonomic scope" value="Eukaryota"/>
</dbReference>
<keyword evidence="6" id="KW-1185">Reference proteome</keyword>
<proteinExistence type="inferred from homology"/>
<dbReference type="STRING" id="554155.C5FVV5"/>
<dbReference type="RefSeq" id="XP_002844894.1">
    <property type="nucleotide sequence ID" value="XM_002844848.1"/>
</dbReference>
<reference evidence="6" key="1">
    <citation type="journal article" date="2012" name="MBio">
        <title>Comparative genome analysis of Trichophyton rubrum and related dermatophytes reveals candidate genes involved in infection.</title>
        <authorList>
            <person name="Martinez D.A."/>
            <person name="Oliver B.G."/>
            <person name="Graeser Y."/>
            <person name="Goldberg J.M."/>
            <person name="Li W."/>
            <person name="Martinez-Rossi N.M."/>
            <person name="Monod M."/>
            <person name="Shelest E."/>
            <person name="Barton R.C."/>
            <person name="Birch E."/>
            <person name="Brakhage A.A."/>
            <person name="Chen Z."/>
            <person name="Gurr S.J."/>
            <person name="Heiman D."/>
            <person name="Heitman J."/>
            <person name="Kosti I."/>
            <person name="Rossi A."/>
            <person name="Saif S."/>
            <person name="Samalova M."/>
            <person name="Saunders C.W."/>
            <person name="Shea T."/>
            <person name="Summerbell R.C."/>
            <person name="Xu J."/>
            <person name="Young S."/>
            <person name="Zeng Q."/>
            <person name="Birren B.W."/>
            <person name="Cuomo C.A."/>
            <person name="White T.C."/>
        </authorList>
    </citation>
    <scope>NUCLEOTIDE SEQUENCE [LARGE SCALE GENOMIC DNA]</scope>
    <source>
        <strain evidence="6">ATCC MYA-4605 / CBS 113480</strain>
    </source>
</reference>
<dbReference type="PANTHER" id="PTHR28529:SF2">
    <property type="entry name" value="DNA REPAIR PROTEIN SWI5 HOMOLOG"/>
    <property type="match status" value="1"/>
</dbReference>
<organism evidence="5 6">
    <name type="scientific">Arthroderma otae (strain ATCC MYA-4605 / CBS 113480)</name>
    <name type="common">Microsporum canis</name>
    <dbReference type="NCBI Taxonomy" id="554155"/>
    <lineage>
        <taxon>Eukaryota</taxon>
        <taxon>Fungi</taxon>
        <taxon>Dikarya</taxon>
        <taxon>Ascomycota</taxon>
        <taxon>Pezizomycotina</taxon>
        <taxon>Eurotiomycetes</taxon>
        <taxon>Eurotiomycetidae</taxon>
        <taxon>Onygenales</taxon>
        <taxon>Arthrodermataceae</taxon>
        <taxon>Microsporum</taxon>
    </lineage>
</organism>
<dbReference type="Pfam" id="PF07061">
    <property type="entry name" value="Swi5"/>
    <property type="match status" value="1"/>
</dbReference>
<dbReference type="GO" id="GO:0032798">
    <property type="term" value="C:Swi5-Sfr1 complex"/>
    <property type="evidence" value="ECO:0007669"/>
    <property type="project" value="TreeGrafter"/>
</dbReference>
<dbReference type="Gene3D" id="1.20.5.170">
    <property type="match status" value="1"/>
</dbReference>
<keyword evidence="4" id="KW-0175">Coiled coil</keyword>
<dbReference type="GO" id="GO:0010772">
    <property type="term" value="P:meiotic DNA recombinase assembly involved in reciprocal meiotic recombination"/>
    <property type="evidence" value="ECO:0007669"/>
    <property type="project" value="TreeGrafter"/>
</dbReference>
<dbReference type="OMA" id="SQKHEKM"/>
<evidence type="ECO:0000256" key="1">
    <source>
        <dbReference type="ARBA" id="ARBA00008060"/>
    </source>
</evidence>
<name>C5FVV5_ARTOC</name>
<sequence>MTVSCDTPSGNISPTPQQAKKIESLKASIPKLQEQVEKTELSIVNAREKLNELAKGLNEPPDANGIVKKHIRLLHDYNEIKDIGQGLIGLIAQSRGERHIDVQNEFGIATAD</sequence>
<dbReference type="PANTHER" id="PTHR28529">
    <property type="entry name" value="DNA REPAIR PROTEIN SWI5 HOMOLOG"/>
    <property type="match status" value="1"/>
</dbReference>
<dbReference type="AlphaFoldDB" id="C5FVV5"/>
<dbReference type="GO" id="GO:0034974">
    <property type="term" value="C:Swi5-Swi2 complex"/>
    <property type="evidence" value="ECO:0007669"/>
    <property type="project" value="TreeGrafter"/>
</dbReference>
<comment type="similarity">
    <text evidence="1">Belongs to the SWI5/SAE3 family.</text>
</comment>